<dbReference type="PIRSF" id="PIRSF037595">
    <property type="entry name" value="Toll-like_receptor"/>
    <property type="match status" value="1"/>
</dbReference>
<comment type="similarity">
    <text evidence="2 16">Belongs to the Toll-like receptor family.</text>
</comment>
<dbReference type="GO" id="GO:0043235">
    <property type="term" value="C:receptor complex"/>
    <property type="evidence" value="ECO:0007669"/>
    <property type="project" value="TreeGrafter"/>
</dbReference>
<dbReference type="InterPro" id="IPR017241">
    <property type="entry name" value="Toll-like_receptor"/>
</dbReference>
<evidence type="ECO:0000256" key="12">
    <source>
        <dbReference type="ARBA" id="ARBA00023157"/>
    </source>
</evidence>
<dbReference type="Gene3D" id="3.40.50.10140">
    <property type="entry name" value="Toll/interleukin-1 receptor homology (TIR) domain"/>
    <property type="match status" value="1"/>
</dbReference>
<evidence type="ECO:0000313" key="23">
    <source>
        <dbReference type="RefSeq" id="XP_054846600.1"/>
    </source>
</evidence>
<dbReference type="RefSeq" id="XP_054846599.1">
    <property type="nucleotide sequence ID" value="XM_054990624.1"/>
</dbReference>
<evidence type="ECO:0000313" key="22">
    <source>
        <dbReference type="RefSeq" id="XP_054846599.1"/>
    </source>
</evidence>
<comment type="subcellular location">
    <subcellularLocation>
        <location evidence="1">Membrane</location>
        <topology evidence="1">Single-pass type I membrane protein</topology>
    </subcellularLocation>
</comment>
<dbReference type="FunFam" id="3.40.50.10140:FF:000001">
    <property type="entry name" value="Toll-like receptor 2"/>
    <property type="match status" value="1"/>
</dbReference>
<dbReference type="SUPFAM" id="SSF52058">
    <property type="entry name" value="L domain-like"/>
    <property type="match status" value="2"/>
</dbReference>
<reference evidence="22 23" key="1">
    <citation type="submission" date="2025-04" db="UniProtKB">
        <authorList>
            <consortium name="RefSeq"/>
        </authorList>
    </citation>
    <scope>IDENTIFICATION</scope>
    <source>
        <tissue evidence="22 23">Blood</tissue>
    </source>
</reference>
<evidence type="ECO:0000256" key="9">
    <source>
        <dbReference type="ARBA" id="ARBA00022989"/>
    </source>
</evidence>
<evidence type="ECO:0000256" key="3">
    <source>
        <dbReference type="ARBA" id="ARBA00022588"/>
    </source>
</evidence>
<dbReference type="PROSITE" id="PS51450">
    <property type="entry name" value="LRR"/>
    <property type="match status" value="2"/>
</dbReference>
<dbReference type="PANTHER" id="PTHR24365">
    <property type="entry name" value="TOLL-LIKE RECEPTOR"/>
    <property type="match status" value="1"/>
</dbReference>
<dbReference type="InterPro" id="IPR035897">
    <property type="entry name" value="Toll_tir_struct_dom_sf"/>
</dbReference>
<feature type="transmembrane region" description="Helical" evidence="18">
    <location>
        <begin position="590"/>
        <end position="611"/>
    </location>
</feature>
<dbReference type="GO" id="GO:0006954">
    <property type="term" value="P:inflammatory response"/>
    <property type="evidence" value="ECO:0007669"/>
    <property type="project" value="UniProtKB-UniRule"/>
</dbReference>
<dbReference type="RefSeq" id="XP_054846600.1">
    <property type="nucleotide sequence ID" value="XM_054990625.1"/>
</dbReference>
<dbReference type="GO" id="GO:0042497">
    <property type="term" value="F:triacyl lipopeptide binding"/>
    <property type="evidence" value="ECO:0007669"/>
    <property type="project" value="TreeGrafter"/>
</dbReference>
<feature type="disulfide bond" evidence="17">
    <location>
        <begin position="348"/>
        <end position="377"/>
    </location>
</feature>
<evidence type="ECO:0000256" key="5">
    <source>
        <dbReference type="ARBA" id="ARBA00022692"/>
    </source>
</evidence>
<evidence type="ECO:0000256" key="17">
    <source>
        <dbReference type="PIRSR" id="PIRSR037595-2"/>
    </source>
</evidence>
<proteinExistence type="inferred from homology"/>
<feature type="chain" id="PRO_5044705586" description="Toll-like receptor 2" evidence="19">
    <location>
        <begin position="17"/>
        <end position="785"/>
    </location>
</feature>
<dbReference type="SUPFAM" id="SSF52200">
    <property type="entry name" value="Toll/Interleukin receptor TIR domain"/>
    <property type="match status" value="1"/>
</dbReference>
<keyword evidence="15 16" id="KW-0395">Inflammatory response</keyword>
<feature type="disulfide bond" evidence="17">
    <location>
        <begin position="28"/>
        <end position="34"/>
    </location>
</feature>
<keyword evidence="12 17" id="KW-1015">Disulfide bond</keyword>
<evidence type="ECO:0000256" key="6">
    <source>
        <dbReference type="ARBA" id="ARBA00022729"/>
    </source>
</evidence>
<dbReference type="KEGG" id="emc:129337116"/>
<dbReference type="SMART" id="SM00364">
    <property type="entry name" value="LRR_BAC"/>
    <property type="match status" value="6"/>
</dbReference>
<dbReference type="GeneID" id="129337116"/>
<dbReference type="Pfam" id="PF13855">
    <property type="entry name" value="LRR_8"/>
    <property type="match status" value="1"/>
</dbReference>
<keyword evidence="13 16" id="KW-0675">Receptor</keyword>
<evidence type="ECO:0000256" key="4">
    <source>
        <dbReference type="ARBA" id="ARBA00022614"/>
    </source>
</evidence>
<dbReference type="PRINTS" id="PR01537">
    <property type="entry name" value="INTRLKN1R1F"/>
</dbReference>
<evidence type="ECO:0000259" key="20">
    <source>
        <dbReference type="PROSITE" id="PS50104"/>
    </source>
</evidence>
<dbReference type="InterPro" id="IPR032675">
    <property type="entry name" value="LRR_dom_sf"/>
</dbReference>
<dbReference type="AlphaFoldDB" id="A0AA97K0K8"/>
<organism evidence="21 22">
    <name type="scientific">Eublepharis macularius</name>
    <name type="common">Leopard gecko</name>
    <name type="synonym">Cyrtodactylus macularius</name>
    <dbReference type="NCBI Taxonomy" id="481883"/>
    <lineage>
        <taxon>Eukaryota</taxon>
        <taxon>Metazoa</taxon>
        <taxon>Chordata</taxon>
        <taxon>Craniata</taxon>
        <taxon>Vertebrata</taxon>
        <taxon>Euteleostomi</taxon>
        <taxon>Lepidosauria</taxon>
        <taxon>Squamata</taxon>
        <taxon>Bifurcata</taxon>
        <taxon>Gekkota</taxon>
        <taxon>Eublepharidae</taxon>
        <taxon>Eublepharinae</taxon>
        <taxon>Eublepharis</taxon>
    </lineage>
</organism>
<evidence type="ECO:0000256" key="2">
    <source>
        <dbReference type="ARBA" id="ARBA00009634"/>
    </source>
</evidence>
<dbReference type="SMART" id="SM00255">
    <property type="entry name" value="TIR"/>
    <property type="match status" value="1"/>
</dbReference>
<name>A0AA97K0K8_EUBMA</name>
<dbReference type="InterPro" id="IPR003591">
    <property type="entry name" value="Leu-rich_rpt_typical-subtyp"/>
</dbReference>
<keyword evidence="14" id="KW-0325">Glycoprotein</keyword>
<dbReference type="Pfam" id="PF01582">
    <property type="entry name" value="TIR"/>
    <property type="match status" value="1"/>
</dbReference>
<dbReference type="GO" id="GO:0045087">
    <property type="term" value="P:innate immune response"/>
    <property type="evidence" value="ECO:0007669"/>
    <property type="project" value="UniProtKB-UniRule"/>
</dbReference>
<keyword evidence="21" id="KW-1185">Reference proteome</keyword>
<feature type="signal peptide" evidence="19">
    <location>
        <begin position="1"/>
        <end position="16"/>
    </location>
</feature>
<keyword evidence="6 19" id="KW-0732">Signal</keyword>
<accession>A0AA97K0K8</accession>
<keyword evidence="10" id="KW-0520">NAD</keyword>
<feature type="domain" description="TIR" evidence="20">
    <location>
        <begin position="640"/>
        <end position="783"/>
    </location>
</feature>
<dbReference type="InterPro" id="IPR000157">
    <property type="entry name" value="TIR_dom"/>
</dbReference>
<keyword evidence="8 16" id="KW-0391">Immunity</keyword>
<gene>
    <name evidence="22 23 24" type="primary">TLR2</name>
</gene>
<dbReference type="InterPro" id="IPR001611">
    <property type="entry name" value="Leu-rich_rpt"/>
</dbReference>
<dbReference type="Proteomes" id="UP001190640">
    <property type="component" value="Chromosome 10"/>
</dbReference>
<keyword evidence="5 18" id="KW-0812">Transmembrane</keyword>
<dbReference type="GO" id="GO:0004888">
    <property type="term" value="F:transmembrane signaling receptor activity"/>
    <property type="evidence" value="ECO:0007669"/>
    <property type="project" value="InterPro"/>
</dbReference>
<evidence type="ECO:0000256" key="1">
    <source>
        <dbReference type="ARBA" id="ARBA00004479"/>
    </source>
</evidence>
<keyword evidence="7" id="KW-0677">Repeat</keyword>
<evidence type="ECO:0000256" key="10">
    <source>
        <dbReference type="ARBA" id="ARBA00023027"/>
    </source>
</evidence>
<evidence type="ECO:0000256" key="8">
    <source>
        <dbReference type="ARBA" id="ARBA00022859"/>
    </source>
</evidence>
<evidence type="ECO:0000313" key="24">
    <source>
        <dbReference type="RefSeq" id="XP_054846601.1"/>
    </source>
</evidence>
<dbReference type="SMART" id="SM00369">
    <property type="entry name" value="LRR_TYP"/>
    <property type="match status" value="6"/>
</dbReference>
<dbReference type="Gene3D" id="3.80.10.10">
    <property type="entry name" value="Ribonuclease Inhibitor"/>
    <property type="match status" value="1"/>
</dbReference>
<evidence type="ECO:0000256" key="11">
    <source>
        <dbReference type="ARBA" id="ARBA00023136"/>
    </source>
</evidence>
<dbReference type="GO" id="GO:0002224">
    <property type="term" value="P:toll-like receptor signaling pathway"/>
    <property type="evidence" value="ECO:0007669"/>
    <property type="project" value="UniProtKB-UniRule"/>
</dbReference>
<dbReference type="FunFam" id="3.80.10.10:FF:000046">
    <property type="entry name" value="Toll-like receptor 2"/>
    <property type="match status" value="1"/>
</dbReference>
<evidence type="ECO:0000256" key="18">
    <source>
        <dbReference type="SAM" id="Phobius"/>
    </source>
</evidence>
<comment type="function">
    <text evidence="16">Cooperates with LY96 to mediate the innate immune response to bacterial lipoproteins and other microbial cell wall components. Cooperates with TLR1 or TLR6 to mediate the innate immune response to bacterial lipoproteins or lipopeptides. Acts via MYD88 and TRAF6, leading to NF-kappa-B activation, cytokine secretion and the inflammatory response.</text>
</comment>
<protein>
    <recommendedName>
        <fullName evidence="16">Toll-like receptor 2</fullName>
    </recommendedName>
</protein>
<keyword evidence="9 18" id="KW-1133">Transmembrane helix</keyword>
<dbReference type="PANTHER" id="PTHR24365:SF17">
    <property type="entry name" value="TOLL-LIKE RECEPTOR 2"/>
    <property type="match status" value="1"/>
</dbReference>
<dbReference type="PROSITE" id="PS50104">
    <property type="entry name" value="TIR"/>
    <property type="match status" value="1"/>
</dbReference>
<evidence type="ECO:0000256" key="13">
    <source>
        <dbReference type="ARBA" id="ARBA00023170"/>
    </source>
</evidence>
<evidence type="ECO:0000256" key="14">
    <source>
        <dbReference type="ARBA" id="ARBA00023180"/>
    </source>
</evidence>
<dbReference type="CTD" id="7097"/>
<sequence>MIKSIWSFWVISVVGAASLSARQLSPFCDASHFCNYSSMALDEIPSGLTADITGLNLASNSIEQINQMDLKFAVNLRILLLHSNRIRIIDDDAFRFLVKLEHLDLSKNSLTRLSPSWFRYLSSLRQLNIKGNMYSDLGARPLFSDLQKLRFLYFGNNEYFSTLRKQDLEGISVLEKLEVEARNLEQYEQGSLKSIKHIDHIILNVHPPATLILIIDDITTSVVCFELRNLRSLNNSYVYRFYPSDSVIVQKVILRNVVLSDFSVGQIAPIFADLNQLHEIEVVDSMFNGIGNMHVRGLSSVGHLEVVTIRNLTIDLFYSFTDLSSVIHLVDKIVRLTVENAKVYLMPCSLSKAFKSLEYLDLSVNLLQDLTIQSSFCKLRTPFANAFPKLRTLNVSQNALSDLGSIVTSVAHLVNFTSLDVSRNNFGRMPESCSWPQSLKFLNISGCKIIRLTTCIPQSLDVLDVSNNNLNDFRLSLPQLRELYITKNKLTTLPDAAFISSVRLIEVRENKLMDFSKEQLGKFAELETLDACGKSFSCSCQFLSFVEYGEGISKILVGWPENYICDLPSTVRGKQVHVVQLPLTECHRTLVVSLICILMLAMILVVAVLCYKLHAIWYMKMTWAWLQAKRKPQQGRSNEICYDAFVSYSEQDSEWVENIMVEELEHANPPFKLCLHKRDFMPGKWIVDNIIDSIEKSYKTLFVLSEHFVQSEWCKYELDFSHFRLFDENNDAVILILLEPIPEQTIPKRFCKLRKLMNTKTYLEWPRDDRQQQIFWFNLRTALKA</sequence>
<evidence type="ECO:0000313" key="21">
    <source>
        <dbReference type="Proteomes" id="UP001190640"/>
    </source>
</evidence>
<evidence type="ECO:0000256" key="15">
    <source>
        <dbReference type="ARBA" id="ARBA00023198"/>
    </source>
</evidence>
<keyword evidence="4" id="KW-0433">Leucine-rich repeat</keyword>
<evidence type="ECO:0000256" key="16">
    <source>
        <dbReference type="PIRNR" id="PIRNR037595"/>
    </source>
</evidence>
<feature type="disulfide bond" evidence="17">
    <location>
        <begin position="433"/>
        <end position="455"/>
    </location>
</feature>
<keyword evidence="11 18" id="KW-0472">Membrane</keyword>
<keyword evidence="3 16" id="KW-0399">Innate immunity</keyword>
<evidence type="ECO:0000256" key="7">
    <source>
        <dbReference type="ARBA" id="ARBA00022737"/>
    </source>
</evidence>
<evidence type="ECO:0000256" key="19">
    <source>
        <dbReference type="SAM" id="SignalP"/>
    </source>
</evidence>
<dbReference type="RefSeq" id="XP_054846601.1">
    <property type="nucleotide sequence ID" value="XM_054990626.1"/>
</dbReference>
<dbReference type="GO" id="GO:0005886">
    <property type="term" value="C:plasma membrane"/>
    <property type="evidence" value="ECO:0007669"/>
    <property type="project" value="TreeGrafter"/>
</dbReference>